<organism evidence="2 3">
    <name type="scientific">Stentor coeruleus</name>
    <dbReference type="NCBI Taxonomy" id="5963"/>
    <lineage>
        <taxon>Eukaryota</taxon>
        <taxon>Sar</taxon>
        <taxon>Alveolata</taxon>
        <taxon>Ciliophora</taxon>
        <taxon>Postciliodesmatophora</taxon>
        <taxon>Heterotrichea</taxon>
        <taxon>Heterotrichida</taxon>
        <taxon>Stentoridae</taxon>
        <taxon>Stentor</taxon>
    </lineage>
</organism>
<evidence type="ECO:0000313" key="3">
    <source>
        <dbReference type="Proteomes" id="UP000187209"/>
    </source>
</evidence>
<dbReference type="AlphaFoldDB" id="A0A1R2CYQ5"/>
<feature type="compositionally biased region" description="Basic and acidic residues" evidence="1">
    <location>
        <begin position="235"/>
        <end position="245"/>
    </location>
</feature>
<dbReference type="EMBL" id="MPUH01000031">
    <property type="protein sequence ID" value="OMJ94121.1"/>
    <property type="molecule type" value="Genomic_DNA"/>
</dbReference>
<dbReference type="Proteomes" id="UP000187209">
    <property type="component" value="Unassembled WGS sequence"/>
</dbReference>
<evidence type="ECO:0000256" key="1">
    <source>
        <dbReference type="SAM" id="MobiDB-lite"/>
    </source>
</evidence>
<comment type="caution">
    <text evidence="2">The sequence shown here is derived from an EMBL/GenBank/DDBJ whole genome shotgun (WGS) entry which is preliminary data.</text>
</comment>
<name>A0A1R2CYQ5_9CILI</name>
<feature type="region of interest" description="Disordered" evidence="1">
    <location>
        <begin position="232"/>
        <end position="254"/>
    </location>
</feature>
<proteinExistence type="predicted"/>
<accession>A0A1R2CYQ5</accession>
<evidence type="ECO:0000313" key="2">
    <source>
        <dbReference type="EMBL" id="OMJ94121.1"/>
    </source>
</evidence>
<reference evidence="2 3" key="1">
    <citation type="submission" date="2016-11" db="EMBL/GenBank/DDBJ databases">
        <title>The macronuclear genome of Stentor coeruleus: a giant cell with tiny introns.</title>
        <authorList>
            <person name="Slabodnick M."/>
            <person name="Ruby J.G."/>
            <person name="Reiff S.B."/>
            <person name="Swart E.C."/>
            <person name="Gosai S."/>
            <person name="Prabakaran S."/>
            <person name="Witkowska E."/>
            <person name="Larue G.E."/>
            <person name="Fisher S."/>
            <person name="Freeman R.M."/>
            <person name="Gunawardena J."/>
            <person name="Chu W."/>
            <person name="Stover N.A."/>
            <person name="Gregory B.D."/>
            <person name="Nowacki M."/>
            <person name="Derisi J."/>
            <person name="Roy S.W."/>
            <person name="Marshall W.F."/>
            <person name="Sood P."/>
        </authorList>
    </citation>
    <scope>NUCLEOTIDE SEQUENCE [LARGE SCALE GENOMIC DNA]</scope>
    <source>
        <strain evidence="2">WM001</strain>
    </source>
</reference>
<keyword evidence="3" id="KW-1185">Reference proteome</keyword>
<gene>
    <name evidence="2" type="ORF">SteCoe_2754</name>
</gene>
<protein>
    <submittedName>
        <fullName evidence="2">Uncharacterized protein</fullName>
    </submittedName>
</protein>
<sequence>MGCTSSRDETLSEEELLIKTCEKSLGFQNHLSKTLLSSFISYTSENQILLPDLLQALNKLDLENIETNTFINHFLYNNRISIKKLNCLAILLGSSKKPEKIQLLFDNYNEDIRPFLYKNELETLISHILYINLSAIPSYTLSKNPNNFSLGSYTSKLNFFINSLLKHFLHRFLGTRSQISYFEFEESFENPEIEYLLNGKNLRVFCKNIFSKGKKQHKKNAQSYSQHIENLPENNEVHEKKEKGPFHKISLSIS</sequence>